<evidence type="ECO:0000313" key="1">
    <source>
        <dbReference type="EMBL" id="GGK27073.1"/>
    </source>
</evidence>
<sequence>MSGPGARAYKVMLMTGAGRDAARAFCEKCGCDGTSKVAFEKRWLSEKLSETLAELCFKHNLCYTPRMKSLPNILEFGNVRLPVSADGLINAAAALAQLGLAFPADWADFARTQDLQSSERDFGAGAEPTLHPDEFTRLAFVLDTAEAKRWRKRAQTLLSRAMQGDVRLSAQIAERNPDPEARRWLAARLESTHARRELLSTVSRHGGSGQVYGQLGSISNRSVLGTDSATIRRERGVKQTRDGLNSTELLRMAYLDTATARAIQEHGAHGNAAILRVHEQVARRERLGWEMPLTPQTG</sequence>
<dbReference type="NCBIfam" id="NF033622">
    <property type="entry name" value="repair_DdrC"/>
    <property type="match status" value="1"/>
</dbReference>
<proteinExistence type="predicted"/>
<protein>
    <recommendedName>
        <fullName evidence="3">DNA damage response protein DdrC</fullName>
    </recommendedName>
</protein>
<evidence type="ECO:0000313" key="2">
    <source>
        <dbReference type="Proteomes" id="UP000647587"/>
    </source>
</evidence>
<dbReference type="EMBL" id="BMPP01000008">
    <property type="protein sequence ID" value="GGK27073.1"/>
    <property type="molecule type" value="Genomic_DNA"/>
</dbReference>
<accession>A0ABQ2EYK8</accession>
<dbReference type="Proteomes" id="UP000647587">
    <property type="component" value="Unassembled WGS sequence"/>
</dbReference>
<organism evidence="1 2">
    <name type="scientific">Deinococcus malanensis</name>
    <dbReference type="NCBI Taxonomy" id="1706855"/>
    <lineage>
        <taxon>Bacteria</taxon>
        <taxon>Thermotogati</taxon>
        <taxon>Deinococcota</taxon>
        <taxon>Deinococci</taxon>
        <taxon>Deinococcales</taxon>
        <taxon>Deinococcaceae</taxon>
        <taxon>Deinococcus</taxon>
    </lineage>
</organism>
<evidence type="ECO:0008006" key="3">
    <source>
        <dbReference type="Google" id="ProtNLM"/>
    </source>
</evidence>
<gene>
    <name evidence="1" type="ORF">GCM10008955_21070</name>
</gene>
<comment type="caution">
    <text evidence="1">The sequence shown here is derived from an EMBL/GenBank/DDBJ whole genome shotgun (WGS) entry which is preliminary data.</text>
</comment>
<reference evidence="2" key="1">
    <citation type="journal article" date="2019" name="Int. J. Syst. Evol. Microbiol.">
        <title>The Global Catalogue of Microorganisms (GCM) 10K type strain sequencing project: providing services to taxonomists for standard genome sequencing and annotation.</title>
        <authorList>
            <consortium name="The Broad Institute Genomics Platform"/>
            <consortium name="The Broad Institute Genome Sequencing Center for Infectious Disease"/>
            <person name="Wu L."/>
            <person name="Ma J."/>
        </authorList>
    </citation>
    <scope>NUCLEOTIDE SEQUENCE [LARGE SCALE GENOMIC DNA]</scope>
    <source>
        <strain evidence="2">JCM 30331</strain>
    </source>
</reference>
<keyword evidence="2" id="KW-1185">Reference proteome</keyword>
<name>A0ABQ2EYK8_9DEIO</name>